<dbReference type="GO" id="GO:0005886">
    <property type="term" value="C:plasma membrane"/>
    <property type="evidence" value="ECO:0007669"/>
    <property type="project" value="UniProtKB-SubCell"/>
</dbReference>
<evidence type="ECO:0000313" key="10">
    <source>
        <dbReference type="Proteomes" id="UP000261166"/>
    </source>
</evidence>
<keyword evidence="2 7" id="KW-0813">Transport</keyword>
<evidence type="ECO:0000259" key="8">
    <source>
        <dbReference type="PROSITE" id="PS50928"/>
    </source>
</evidence>
<evidence type="ECO:0000256" key="2">
    <source>
        <dbReference type="ARBA" id="ARBA00022448"/>
    </source>
</evidence>
<reference evidence="9 10" key="1">
    <citation type="submission" date="2018-08" db="EMBL/GenBank/DDBJ databases">
        <title>A genome reference for cultivated species of the human gut microbiota.</title>
        <authorList>
            <person name="Zou Y."/>
            <person name="Xue W."/>
            <person name="Luo G."/>
        </authorList>
    </citation>
    <scope>NUCLEOTIDE SEQUENCE [LARGE SCALE GENOMIC DNA]</scope>
    <source>
        <strain evidence="9 10">AF26-4BH</strain>
    </source>
</reference>
<dbReference type="Proteomes" id="UP000261166">
    <property type="component" value="Unassembled WGS sequence"/>
</dbReference>
<evidence type="ECO:0000256" key="6">
    <source>
        <dbReference type="ARBA" id="ARBA00023136"/>
    </source>
</evidence>
<keyword evidence="3" id="KW-1003">Cell membrane</keyword>
<feature type="transmembrane region" description="Helical" evidence="7">
    <location>
        <begin position="92"/>
        <end position="113"/>
    </location>
</feature>
<protein>
    <submittedName>
        <fullName evidence="9">Sugar ABC transporter permease</fullName>
    </submittedName>
</protein>
<dbReference type="Pfam" id="PF00528">
    <property type="entry name" value="BPD_transp_1"/>
    <property type="match status" value="1"/>
</dbReference>
<dbReference type="PANTHER" id="PTHR43227">
    <property type="entry name" value="BLL4140 PROTEIN"/>
    <property type="match status" value="1"/>
</dbReference>
<feature type="transmembrane region" description="Helical" evidence="7">
    <location>
        <begin position="223"/>
        <end position="243"/>
    </location>
</feature>
<keyword evidence="4 7" id="KW-0812">Transmembrane</keyword>
<gene>
    <name evidence="9" type="ORF">DWY69_25965</name>
</gene>
<evidence type="ECO:0000256" key="7">
    <source>
        <dbReference type="RuleBase" id="RU363032"/>
    </source>
</evidence>
<name>A0A3E3IEK8_9FIRM</name>
<dbReference type="InterPro" id="IPR050809">
    <property type="entry name" value="UgpAE/MalFG_permease"/>
</dbReference>
<feature type="transmembrane region" description="Helical" evidence="7">
    <location>
        <begin position="283"/>
        <end position="305"/>
    </location>
</feature>
<evidence type="ECO:0000256" key="3">
    <source>
        <dbReference type="ARBA" id="ARBA00022475"/>
    </source>
</evidence>
<dbReference type="SUPFAM" id="SSF161098">
    <property type="entry name" value="MetI-like"/>
    <property type="match status" value="1"/>
</dbReference>
<dbReference type="OrthoDB" id="384651at2"/>
<comment type="similarity">
    <text evidence="7">Belongs to the binding-protein-dependent transport system permease family.</text>
</comment>
<dbReference type="AlphaFoldDB" id="A0A3E3IEK8"/>
<comment type="subcellular location">
    <subcellularLocation>
        <location evidence="1 7">Cell membrane</location>
        <topology evidence="1 7">Multi-pass membrane protein</topology>
    </subcellularLocation>
</comment>
<evidence type="ECO:0000256" key="1">
    <source>
        <dbReference type="ARBA" id="ARBA00004651"/>
    </source>
</evidence>
<sequence length="317" mass="35888">MKSKTKKESKKNRPTGKEILKSFKTQRQMWLICAGALLWVLVFCYIPMLGNVIAFFDYIPGKSLFECKFIGLKNWIDFFSLPDMWRVFRNTLVISGLSMTIGFVMPIVFALLLNEIHHTVFKKAIQTISYLPYFISWVVVASILFTLLGTEGNINSILLHFGWISKPISFLNEKNYFWGILTSANIWKDLGWSAIIYISAIAGVDQELYQAGAVDGLGRFGKVWHITLPGIAPTIILLFIMNIGNILNAGFEQQLLIGNPLTKEVYENIDTYVYRYGVQIGRYSFATAVGLMKSVIGFALVMIANKISAKVTDMRLF</sequence>
<organism evidence="9 10">
    <name type="scientific">Eisenbergiella massiliensis</name>
    <dbReference type="NCBI Taxonomy" id="1720294"/>
    <lineage>
        <taxon>Bacteria</taxon>
        <taxon>Bacillati</taxon>
        <taxon>Bacillota</taxon>
        <taxon>Clostridia</taxon>
        <taxon>Lachnospirales</taxon>
        <taxon>Lachnospiraceae</taxon>
        <taxon>Eisenbergiella</taxon>
    </lineage>
</organism>
<dbReference type="PANTHER" id="PTHR43227:SF11">
    <property type="entry name" value="BLL4140 PROTEIN"/>
    <property type="match status" value="1"/>
</dbReference>
<evidence type="ECO:0000313" key="9">
    <source>
        <dbReference type="EMBL" id="RGE65487.1"/>
    </source>
</evidence>
<comment type="caution">
    <text evidence="9">The sequence shown here is derived from an EMBL/GenBank/DDBJ whole genome shotgun (WGS) entry which is preliminary data.</text>
</comment>
<keyword evidence="6 7" id="KW-0472">Membrane</keyword>
<evidence type="ECO:0000256" key="5">
    <source>
        <dbReference type="ARBA" id="ARBA00022989"/>
    </source>
</evidence>
<dbReference type="RefSeq" id="WP_025489474.1">
    <property type="nucleotide sequence ID" value="NZ_JALETP010000234.1"/>
</dbReference>
<evidence type="ECO:0000256" key="4">
    <source>
        <dbReference type="ARBA" id="ARBA00022692"/>
    </source>
</evidence>
<dbReference type="InterPro" id="IPR000515">
    <property type="entry name" value="MetI-like"/>
</dbReference>
<dbReference type="EMBL" id="QVLU01000035">
    <property type="protein sequence ID" value="RGE65487.1"/>
    <property type="molecule type" value="Genomic_DNA"/>
</dbReference>
<dbReference type="GO" id="GO:0055085">
    <property type="term" value="P:transmembrane transport"/>
    <property type="evidence" value="ECO:0007669"/>
    <property type="project" value="InterPro"/>
</dbReference>
<proteinExistence type="inferred from homology"/>
<feature type="transmembrane region" description="Helical" evidence="7">
    <location>
        <begin position="29"/>
        <end position="56"/>
    </location>
</feature>
<dbReference type="InterPro" id="IPR035906">
    <property type="entry name" value="MetI-like_sf"/>
</dbReference>
<dbReference type="Gene3D" id="1.10.3720.10">
    <property type="entry name" value="MetI-like"/>
    <property type="match status" value="1"/>
</dbReference>
<feature type="domain" description="ABC transmembrane type-1" evidence="8">
    <location>
        <begin position="88"/>
        <end position="304"/>
    </location>
</feature>
<dbReference type="PROSITE" id="PS50928">
    <property type="entry name" value="ABC_TM1"/>
    <property type="match status" value="1"/>
</dbReference>
<dbReference type="CDD" id="cd06261">
    <property type="entry name" value="TM_PBP2"/>
    <property type="match status" value="1"/>
</dbReference>
<keyword evidence="5 7" id="KW-1133">Transmembrane helix</keyword>
<feature type="transmembrane region" description="Helical" evidence="7">
    <location>
        <begin position="134"/>
        <end position="164"/>
    </location>
</feature>
<accession>A0A3E3IEK8</accession>